<sequence>MVNLGRKSVGVLELTALPSISKDRWVPLVQEIDVLLVAGDDAFFLNHWMRQVRTDRPLSIAAGSLCGNERG</sequence>
<accession>A0A2W0C686</accession>
<evidence type="ECO:0000313" key="2">
    <source>
        <dbReference type="Proteomes" id="UP000247459"/>
    </source>
</evidence>
<dbReference type="EMBL" id="PRLG01000032">
    <property type="protein sequence ID" value="PYY25769.1"/>
    <property type="molecule type" value="Genomic_DNA"/>
</dbReference>
<dbReference type="Proteomes" id="UP000247459">
    <property type="component" value="Unassembled WGS sequence"/>
</dbReference>
<name>A0A2W0C686_9BACL</name>
<proteinExistence type="predicted"/>
<reference evidence="1 2" key="1">
    <citation type="submission" date="2018-01" db="EMBL/GenBank/DDBJ databases">
        <title>Genome sequence of the PGP bacterium Paenibacillus illinoisensis E3.</title>
        <authorList>
            <person name="Rolli E."/>
            <person name="Marasco R."/>
            <person name="Bessem C."/>
            <person name="Michoud G."/>
            <person name="Gaiarsa S."/>
            <person name="Borin S."/>
            <person name="Daffonchio D."/>
        </authorList>
    </citation>
    <scope>NUCLEOTIDE SEQUENCE [LARGE SCALE GENOMIC DNA]</scope>
    <source>
        <strain evidence="1 2">E3</strain>
    </source>
</reference>
<evidence type="ECO:0000313" key="1">
    <source>
        <dbReference type="EMBL" id="PYY25769.1"/>
    </source>
</evidence>
<protein>
    <submittedName>
        <fullName evidence="1">Peptidase S51 dipeptidase E</fullName>
    </submittedName>
</protein>
<comment type="caution">
    <text evidence="1">The sequence shown here is derived from an EMBL/GenBank/DDBJ whole genome shotgun (WGS) entry which is preliminary data.</text>
</comment>
<gene>
    <name evidence="1" type="ORF">PIL02S_06341</name>
</gene>
<dbReference type="AlphaFoldDB" id="A0A2W0C686"/>
<organism evidence="1 2">
    <name type="scientific">Paenibacillus illinoisensis</name>
    <dbReference type="NCBI Taxonomy" id="59845"/>
    <lineage>
        <taxon>Bacteria</taxon>
        <taxon>Bacillati</taxon>
        <taxon>Bacillota</taxon>
        <taxon>Bacilli</taxon>
        <taxon>Bacillales</taxon>
        <taxon>Paenibacillaceae</taxon>
        <taxon>Paenibacillus</taxon>
    </lineage>
</organism>